<dbReference type="OrthoDB" id="9810317at2"/>
<accession>A0A5D3WF89</accession>
<protein>
    <submittedName>
        <fullName evidence="1">Uncharacterized protein</fullName>
    </submittedName>
</protein>
<dbReference type="Proteomes" id="UP000324159">
    <property type="component" value="Unassembled WGS sequence"/>
</dbReference>
<evidence type="ECO:0000313" key="2">
    <source>
        <dbReference type="Proteomes" id="UP000324159"/>
    </source>
</evidence>
<evidence type="ECO:0000313" key="1">
    <source>
        <dbReference type="EMBL" id="TYO96105.1"/>
    </source>
</evidence>
<dbReference type="SUPFAM" id="SSF48695">
    <property type="entry name" value="Multiheme cytochromes"/>
    <property type="match status" value="2"/>
</dbReference>
<name>A0A5D3WF89_9BACT</name>
<comment type="caution">
    <text evidence="1">The sequence shown here is derived from an EMBL/GenBank/DDBJ whole genome shotgun (WGS) entry which is preliminary data.</text>
</comment>
<organism evidence="1 2">
    <name type="scientific">Geothermobacter ehrlichii</name>
    <dbReference type="NCBI Taxonomy" id="213224"/>
    <lineage>
        <taxon>Bacteria</taxon>
        <taxon>Pseudomonadati</taxon>
        <taxon>Thermodesulfobacteriota</taxon>
        <taxon>Desulfuromonadia</taxon>
        <taxon>Desulfuromonadales</taxon>
        <taxon>Geothermobacteraceae</taxon>
        <taxon>Geothermobacter</taxon>
    </lineage>
</organism>
<dbReference type="AlphaFoldDB" id="A0A5D3WF89"/>
<sequence length="512" mass="52868">MTRYGFWILAGLILAGFVAGCSSGNSDAPLVDQAHPAGWIHQHADAAMAGLSDCQLCHGIDFTGSGGVIGCLDCHFDGPPFTVHPAAWTDVRTDHQGFAGNYSWTTCATAACHGVELGGGTVGPSCFNSSTQCHAATGGDPPAPHVVPYPTVATDPDFHGTDAKADLVYCRNCHGRPLNDFRGGFVADLFADATPEINTNGNCSLCHPEATAHPADWDGVDTTLAHFSSGNLVGACTLCHNLTVDTTPGNTTAGPFAGAPSCFSASWDSPNGTSGCHADGPTPHTLDGSYLAGSVHGPDAKADLDHCRDCHGDTTTDVNPRYNKLITDVNATGSIVNPGNGCEGCHNDATAHPSIGVGMGLGNEREVVNWYDVPGQRHNDANISATTCGLCHSEIGSGNVGGLCTGCHVSVPTGANASGCVSCHGAPPDGATAPNRVGRHDKKDHQVSCDVCHTNNGPGSAAHFTRPPDPQRADLKNQVDAVDGDLTFTLDASNVTCTNTCHGKNHNNETWY</sequence>
<dbReference type="RefSeq" id="WP_148896917.1">
    <property type="nucleotide sequence ID" value="NZ_VNIB01000015.1"/>
</dbReference>
<gene>
    <name evidence="1" type="ORF">EDC39_11551</name>
</gene>
<dbReference type="PROSITE" id="PS51257">
    <property type="entry name" value="PROKAR_LIPOPROTEIN"/>
    <property type="match status" value="1"/>
</dbReference>
<proteinExistence type="predicted"/>
<reference evidence="1 2" key="1">
    <citation type="submission" date="2019-07" db="EMBL/GenBank/DDBJ databases">
        <title>Genomic Encyclopedia of Type Strains, Phase IV (KMG-IV): sequencing the most valuable type-strain genomes for metagenomic binning, comparative biology and taxonomic classification.</title>
        <authorList>
            <person name="Goeker M."/>
        </authorList>
    </citation>
    <scope>NUCLEOTIDE SEQUENCE [LARGE SCALE GENOMIC DNA]</scope>
    <source>
        <strain evidence="1 2">SS015</strain>
    </source>
</reference>
<dbReference type="InterPro" id="IPR036280">
    <property type="entry name" value="Multihaem_cyt_sf"/>
</dbReference>
<dbReference type="EMBL" id="VNIB01000015">
    <property type="protein sequence ID" value="TYO96105.1"/>
    <property type="molecule type" value="Genomic_DNA"/>
</dbReference>
<keyword evidence="2" id="KW-1185">Reference proteome</keyword>